<sequence length="383" mass="40659">MHASVSATMGGPIFTDYTMSKHAVVGLMKSKSKQLGGYGMRVNCVSPRPVVTPMLCRMSGLKAEEVEKAFERSSCLKGVLKLKHVADAVLFLASEESDLSLPTSKTSVLTKILICQDPCTPCPYPQRNWNGKVAVITGGASGIGEATAHLFADHGARMIVIADIQDDLGQQVAKSIGTEKCMYMHCDVANEDQVKALVDSTVRTYSQLDIMFSNAGILSASPQTVLDLDLTTFDRVFAVNVRGMAACVKHAARVMIEKGVRGSIVCTASVTGSRGGSRLTDYCMSKHAVIGLVRSASTQLGVHGIRVNSVSPSAVATPTLCRSFGGIDAEQAENICERFSSLKGIVPKVNHVADTVLFLASEDSAFVSGHDLVVDGGLLSKML</sequence>
<dbReference type="EMBL" id="CM047898">
    <property type="protein sequence ID" value="KAJ0105645.1"/>
    <property type="molecule type" value="Genomic_DNA"/>
</dbReference>
<organism evidence="1 2">
    <name type="scientific">Pistacia atlantica</name>
    <dbReference type="NCBI Taxonomy" id="434234"/>
    <lineage>
        <taxon>Eukaryota</taxon>
        <taxon>Viridiplantae</taxon>
        <taxon>Streptophyta</taxon>
        <taxon>Embryophyta</taxon>
        <taxon>Tracheophyta</taxon>
        <taxon>Spermatophyta</taxon>
        <taxon>Magnoliopsida</taxon>
        <taxon>eudicotyledons</taxon>
        <taxon>Gunneridae</taxon>
        <taxon>Pentapetalae</taxon>
        <taxon>rosids</taxon>
        <taxon>malvids</taxon>
        <taxon>Sapindales</taxon>
        <taxon>Anacardiaceae</taxon>
        <taxon>Pistacia</taxon>
    </lineage>
</organism>
<dbReference type="Proteomes" id="UP001164250">
    <property type="component" value="Chromosome 2"/>
</dbReference>
<keyword evidence="2" id="KW-1185">Reference proteome</keyword>
<evidence type="ECO:0000313" key="1">
    <source>
        <dbReference type="EMBL" id="KAJ0105645.1"/>
    </source>
</evidence>
<protein>
    <submittedName>
        <fullName evidence="1">Uncharacterized protein</fullName>
    </submittedName>
</protein>
<proteinExistence type="predicted"/>
<evidence type="ECO:0000313" key="2">
    <source>
        <dbReference type="Proteomes" id="UP001164250"/>
    </source>
</evidence>
<gene>
    <name evidence="1" type="ORF">Patl1_17866</name>
</gene>
<accession>A0ACC1C0Z9</accession>
<reference evidence="2" key="1">
    <citation type="journal article" date="2023" name="G3 (Bethesda)">
        <title>Genome assembly and association tests identify interacting loci associated with vigor, precocity, and sex in interspecific pistachio rootstocks.</title>
        <authorList>
            <person name="Palmer W."/>
            <person name="Jacygrad E."/>
            <person name="Sagayaradj S."/>
            <person name="Cavanaugh K."/>
            <person name="Han R."/>
            <person name="Bertier L."/>
            <person name="Beede B."/>
            <person name="Kafkas S."/>
            <person name="Golino D."/>
            <person name="Preece J."/>
            <person name="Michelmore R."/>
        </authorList>
    </citation>
    <scope>NUCLEOTIDE SEQUENCE [LARGE SCALE GENOMIC DNA]</scope>
</reference>
<name>A0ACC1C0Z9_9ROSI</name>
<comment type="caution">
    <text evidence="1">The sequence shown here is derived from an EMBL/GenBank/DDBJ whole genome shotgun (WGS) entry which is preliminary data.</text>
</comment>